<dbReference type="InterPro" id="IPR013783">
    <property type="entry name" value="Ig-like_fold"/>
</dbReference>
<dbReference type="InterPro" id="IPR036156">
    <property type="entry name" value="Beta-gal/glucu_dom_sf"/>
</dbReference>
<feature type="domain" description="F5/8 type C" evidence="5">
    <location>
        <begin position="27"/>
        <end position="174"/>
    </location>
</feature>
<evidence type="ECO:0000256" key="4">
    <source>
        <dbReference type="SAM" id="SignalP"/>
    </source>
</evidence>
<dbReference type="InterPro" id="IPR006103">
    <property type="entry name" value="Glyco_hydro_2_cat"/>
</dbReference>
<dbReference type="InterPro" id="IPR008979">
    <property type="entry name" value="Galactose-bd-like_sf"/>
</dbReference>
<dbReference type="Gene3D" id="2.60.120.260">
    <property type="entry name" value="Galactose-binding domain-like"/>
    <property type="match status" value="2"/>
</dbReference>
<keyword evidence="4" id="KW-0732">Signal</keyword>
<dbReference type="Gene3D" id="3.20.20.80">
    <property type="entry name" value="Glycosidases"/>
    <property type="match status" value="1"/>
</dbReference>
<keyword evidence="2 6" id="KW-0378">Hydrolase</keyword>
<dbReference type="InterPro" id="IPR017853">
    <property type="entry name" value="GH"/>
</dbReference>
<dbReference type="SUPFAM" id="SSF49785">
    <property type="entry name" value="Galactose-binding domain-like"/>
    <property type="match status" value="2"/>
</dbReference>
<dbReference type="PANTHER" id="PTHR42732">
    <property type="entry name" value="BETA-GALACTOSIDASE"/>
    <property type="match status" value="1"/>
</dbReference>
<sequence>MKRKSLLSMLWLCLWTFAGSGQAKSVSTRINLGETPWKFTKVVRQEINLAKDAQVFLDGKAVSVVHDGDVHSEWKSANAPEGGFWTVDLGKAVRLSSVKLWFDTDRTRFAEVKLEVSADGSNWQTLSEGKKLCVLHKEGDFTTVGHTGTVGYTETVTATYLDLSFKATARYVRFSGLKCKAEQGQDVPVTLSEVEVNPETEQDQGQAEAMASLSFDDTGWQTVGIPHCYNEQDTYLNTSTGERCWRGEAWYRKKITIDGKDRGRMFFLEFQGVNIGAAVYVNGTPIRSNTKVEQPEAVTHVGSALPFVVDITPYLRYGEENQIAVRVSNAEGTFFTWPGFGTNEGFGQAMGGIVCPVYLHKKNKVHIPFDSYSPMGKWGTYFGTVSATKDKAEVRFQVNVENAGTEACDVELRTYLKDAKGKTALAFKDTRHTAGGQTVLFDRTGVVERPHLWYPIGTSGTPYLYTVENEVYVNGRLVDRQSRPWGIRQITWDEDFCYVNGEKCFLRGFGYRNNYPGLGAAVPAAFWWNDVARIARCGGNTLRVGHQPPFPEVFEACDRYGILLVVNSGDNEWALKDEPAITYKREYDRDVMVTYRNNPCVVIWESNNGLAYDGEKYLPSYTLEQVKKWDYIQPRLVQNRDGYPPEWDKDEPVVIGYTNRYEKVEGSPSWNTEVYGTNWSGLPSWCIARFDYDNEKEFSMDYVENYFDNMDKRACGWINWMLAETYGEGYTIYLNGMRNQKSLGSCAMDGNRFPKLLYRIFEKAVWVPFDERPGVALQSHWNFRGLQDVDAWSNCPYVELFVNGVSRGIVEPEARTRRCTWKGILWEPGTVKAVGLDERKRPVCEDEIASAGEPYALEVEIEEPAPKPDGERFELKANASDAFIATVRVVDKEGRWCPFADNQLRFEVEGEGVYKGSYNFYVTEGKPLEYHAPGDTELQAEGGLMRVAVRTTFNPGKITVKVSSDGLRSGEASIRSKKI</sequence>
<feature type="chain" id="PRO_5026781466" evidence="4">
    <location>
        <begin position="24"/>
        <end position="979"/>
    </location>
</feature>
<feature type="signal peptide" evidence="4">
    <location>
        <begin position="1"/>
        <end position="23"/>
    </location>
</feature>
<comment type="similarity">
    <text evidence="1">Belongs to the glycosyl hydrolase 2 family.</text>
</comment>
<dbReference type="PANTHER" id="PTHR42732:SF1">
    <property type="entry name" value="BETA-MANNOSIDASE"/>
    <property type="match status" value="1"/>
</dbReference>
<dbReference type="InterPro" id="IPR032311">
    <property type="entry name" value="DUF4982"/>
</dbReference>
<reference evidence="6" key="1">
    <citation type="submission" date="2019-11" db="EMBL/GenBank/DDBJ databases">
        <authorList>
            <person name="Feng L."/>
        </authorList>
    </citation>
    <scope>NUCLEOTIDE SEQUENCE</scope>
    <source>
        <strain evidence="6">PclaraLFYP37</strain>
    </source>
</reference>
<evidence type="ECO:0000259" key="5">
    <source>
        <dbReference type="PROSITE" id="PS50022"/>
    </source>
</evidence>
<dbReference type="EC" id="3.2.1.23" evidence="6"/>
<dbReference type="Pfam" id="PF00703">
    <property type="entry name" value="Glyco_hydro_2"/>
    <property type="match status" value="1"/>
</dbReference>
<dbReference type="InterPro" id="IPR006102">
    <property type="entry name" value="Ig-like_GH2"/>
</dbReference>
<dbReference type="Pfam" id="PF00754">
    <property type="entry name" value="F5_F8_type_C"/>
    <property type="match status" value="1"/>
</dbReference>
<dbReference type="GO" id="GO:0004565">
    <property type="term" value="F:beta-galactosidase activity"/>
    <property type="evidence" value="ECO:0007669"/>
    <property type="project" value="UniProtKB-EC"/>
</dbReference>
<gene>
    <name evidence="6" type="primary">lacZ_12</name>
    <name evidence="6" type="ORF">PCLFYP37_02765</name>
</gene>
<protein>
    <submittedName>
        <fullName evidence="6">Beta-galactosidase</fullName>
        <ecNumber evidence="6">3.2.1.23</ecNumber>
    </submittedName>
</protein>
<dbReference type="SUPFAM" id="SSF51445">
    <property type="entry name" value="(Trans)glycosidases"/>
    <property type="match status" value="1"/>
</dbReference>
<dbReference type="InterPro" id="IPR000421">
    <property type="entry name" value="FA58C"/>
</dbReference>
<dbReference type="GO" id="GO:0005975">
    <property type="term" value="P:carbohydrate metabolic process"/>
    <property type="evidence" value="ECO:0007669"/>
    <property type="project" value="InterPro"/>
</dbReference>
<evidence type="ECO:0000256" key="1">
    <source>
        <dbReference type="ARBA" id="ARBA00007401"/>
    </source>
</evidence>
<dbReference type="Pfam" id="PF16355">
    <property type="entry name" value="DUF4982"/>
    <property type="match status" value="1"/>
</dbReference>
<proteinExistence type="inferred from homology"/>
<evidence type="ECO:0000256" key="3">
    <source>
        <dbReference type="ARBA" id="ARBA00023295"/>
    </source>
</evidence>
<organism evidence="6">
    <name type="scientific">Paraprevotella clara</name>
    <dbReference type="NCBI Taxonomy" id="454154"/>
    <lineage>
        <taxon>Bacteria</taxon>
        <taxon>Pseudomonadati</taxon>
        <taxon>Bacteroidota</taxon>
        <taxon>Bacteroidia</taxon>
        <taxon>Bacteroidales</taxon>
        <taxon>Prevotellaceae</taxon>
        <taxon>Paraprevotella</taxon>
    </lineage>
</organism>
<dbReference type="SUPFAM" id="SSF49303">
    <property type="entry name" value="beta-Galactosidase/glucuronidase domain"/>
    <property type="match status" value="1"/>
</dbReference>
<dbReference type="InterPro" id="IPR040605">
    <property type="entry name" value="Glyco_hydro2_dom5"/>
</dbReference>
<dbReference type="RefSeq" id="WP_412442147.1">
    <property type="nucleotide sequence ID" value="NZ_CACRUT010000015.1"/>
</dbReference>
<dbReference type="InterPro" id="IPR051913">
    <property type="entry name" value="GH2_Domain-Containing"/>
</dbReference>
<dbReference type="Pfam" id="PF02836">
    <property type="entry name" value="Glyco_hydro_2_C"/>
    <property type="match status" value="1"/>
</dbReference>
<dbReference type="Pfam" id="PF18565">
    <property type="entry name" value="Glyco_hydro2_C5"/>
    <property type="match status" value="1"/>
</dbReference>
<evidence type="ECO:0000313" key="6">
    <source>
        <dbReference type="EMBL" id="VYU40155.1"/>
    </source>
</evidence>
<keyword evidence="3 6" id="KW-0326">Glycosidase</keyword>
<name>A0A6N3EJ70_9BACT</name>
<dbReference type="PROSITE" id="PS50022">
    <property type="entry name" value="FA58C_3"/>
    <property type="match status" value="1"/>
</dbReference>
<evidence type="ECO:0000256" key="2">
    <source>
        <dbReference type="ARBA" id="ARBA00022801"/>
    </source>
</evidence>
<accession>A0A6N3EJ70</accession>
<dbReference type="Gene3D" id="2.60.40.10">
    <property type="entry name" value="Immunoglobulins"/>
    <property type="match status" value="3"/>
</dbReference>
<dbReference type="AlphaFoldDB" id="A0A6N3EJ70"/>
<dbReference type="EMBL" id="CACRUT010000015">
    <property type="protein sequence ID" value="VYU40155.1"/>
    <property type="molecule type" value="Genomic_DNA"/>
</dbReference>